<keyword evidence="1" id="KW-1185">Reference proteome</keyword>
<protein>
    <submittedName>
        <fullName evidence="2">Uncharacterized protein</fullName>
    </submittedName>
</protein>
<dbReference type="Proteomes" id="UP000887540">
    <property type="component" value="Unplaced"/>
</dbReference>
<dbReference type="WBParaSite" id="ACRNAN_scaffold4472.g22094.t1">
    <property type="protein sequence ID" value="ACRNAN_scaffold4472.g22094.t1"/>
    <property type="gene ID" value="ACRNAN_scaffold4472.g22094"/>
</dbReference>
<name>A0A914DW82_9BILA</name>
<organism evidence="1 2">
    <name type="scientific">Acrobeloides nanus</name>
    <dbReference type="NCBI Taxonomy" id="290746"/>
    <lineage>
        <taxon>Eukaryota</taxon>
        <taxon>Metazoa</taxon>
        <taxon>Ecdysozoa</taxon>
        <taxon>Nematoda</taxon>
        <taxon>Chromadorea</taxon>
        <taxon>Rhabditida</taxon>
        <taxon>Tylenchina</taxon>
        <taxon>Cephalobomorpha</taxon>
        <taxon>Cephaloboidea</taxon>
        <taxon>Cephalobidae</taxon>
        <taxon>Acrobeloides</taxon>
    </lineage>
</organism>
<accession>A0A914DW82</accession>
<dbReference type="AlphaFoldDB" id="A0A914DW82"/>
<sequence length="90" mass="10406">MLMIVGFFPLASHLLILIYVKPYKNAVLNIIYRVKKVQILAISFSVEGLSRRMWTLPTIFHANKNQIQVVPFSIEAMARRRSTLRSIFNA</sequence>
<reference evidence="2" key="1">
    <citation type="submission" date="2022-11" db="UniProtKB">
        <authorList>
            <consortium name="WormBaseParasite"/>
        </authorList>
    </citation>
    <scope>IDENTIFICATION</scope>
</reference>
<evidence type="ECO:0000313" key="2">
    <source>
        <dbReference type="WBParaSite" id="ACRNAN_scaffold4472.g22094.t1"/>
    </source>
</evidence>
<proteinExistence type="predicted"/>
<evidence type="ECO:0000313" key="1">
    <source>
        <dbReference type="Proteomes" id="UP000887540"/>
    </source>
</evidence>